<dbReference type="GO" id="GO:0004523">
    <property type="term" value="F:RNA-DNA hybrid ribonuclease activity"/>
    <property type="evidence" value="ECO:0007669"/>
    <property type="project" value="UniProtKB-EC"/>
</dbReference>
<keyword evidence="9" id="KW-0378">Hydrolase</keyword>
<evidence type="ECO:0000256" key="2">
    <source>
        <dbReference type="ARBA" id="ARBA00001946"/>
    </source>
</evidence>
<dbReference type="EC" id="3.1.26.4" evidence="5"/>
<evidence type="ECO:0000259" key="11">
    <source>
        <dbReference type="PROSITE" id="PS50879"/>
    </source>
</evidence>
<keyword evidence="10" id="KW-0460">Magnesium</keyword>
<accession>A0A8S5M7L1</accession>
<dbReference type="CDD" id="cd09278">
    <property type="entry name" value="RNase_HI_prokaryote_like"/>
    <property type="match status" value="1"/>
</dbReference>
<comment type="subunit">
    <text evidence="4">Monomer.</text>
</comment>
<reference evidence="12" key="1">
    <citation type="journal article" date="2021" name="Proc. Natl. Acad. Sci. U.S.A.">
        <title>A Catalog of Tens of Thousands of Viruses from Human Metagenomes Reveals Hidden Associations with Chronic Diseases.</title>
        <authorList>
            <person name="Tisza M.J."/>
            <person name="Buck C.B."/>
        </authorList>
    </citation>
    <scope>NUCLEOTIDE SEQUENCE</scope>
    <source>
        <strain evidence="12">Ctrgt10</strain>
    </source>
</reference>
<keyword evidence="6" id="KW-0540">Nuclease</keyword>
<protein>
    <recommendedName>
        <fullName evidence="5">ribonuclease H</fullName>
        <ecNumber evidence="5">3.1.26.4</ecNumber>
    </recommendedName>
</protein>
<dbReference type="InterPro" id="IPR002156">
    <property type="entry name" value="RNaseH_domain"/>
</dbReference>
<dbReference type="GO" id="GO:0046872">
    <property type="term" value="F:metal ion binding"/>
    <property type="evidence" value="ECO:0007669"/>
    <property type="project" value="UniProtKB-KW"/>
</dbReference>
<organism evidence="12">
    <name type="scientific">Siphoviridae sp. ctrgt10</name>
    <dbReference type="NCBI Taxonomy" id="2826479"/>
    <lineage>
        <taxon>Viruses</taxon>
        <taxon>Duplodnaviria</taxon>
        <taxon>Heunggongvirae</taxon>
        <taxon>Uroviricota</taxon>
        <taxon>Caudoviricetes</taxon>
    </lineage>
</organism>
<evidence type="ECO:0000256" key="4">
    <source>
        <dbReference type="ARBA" id="ARBA00011245"/>
    </source>
</evidence>
<comment type="cofactor">
    <cofactor evidence="2">
        <name>Mg(2+)</name>
        <dbReference type="ChEBI" id="CHEBI:18420"/>
    </cofactor>
</comment>
<keyword evidence="8" id="KW-0255">Endonuclease</keyword>
<dbReference type="InterPro" id="IPR036397">
    <property type="entry name" value="RNaseH_sf"/>
</dbReference>
<proteinExistence type="inferred from homology"/>
<feature type="domain" description="RNase H type-1" evidence="11">
    <location>
        <begin position="1"/>
        <end position="128"/>
    </location>
</feature>
<dbReference type="PANTHER" id="PTHR10642">
    <property type="entry name" value="RIBONUCLEASE H1"/>
    <property type="match status" value="1"/>
</dbReference>
<comment type="similarity">
    <text evidence="3">Belongs to the RNase H family.</text>
</comment>
<dbReference type="InterPro" id="IPR050092">
    <property type="entry name" value="RNase_H"/>
</dbReference>
<evidence type="ECO:0000256" key="3">
    <source>
        <dbReference type="ARBA" id="ARBA00005300"/>
    </source>
</evidence>
<dbReference type="GO" id="GO:0003676">
    <property type="term" value="F:nucleic acid binding"/>
    <property type="evidence" value="ECO:0007669"/>
    <property type="project" value="InterPro"/>
</dbReference>
<evidence type="ECO:0000313" key="12">
    <source>
        <dbReference type="EMBL" id="DAD78079.1"/>
    </source>
</evidence>
<evidence type="ECO:0000256" key="1">
    <source>
        <dbReference type="ARBA" id="ARBA00000077"/>
    </source>
</evidence>
<evidence type="ECO:0000256" key="9">
    <source>
        <dbReference type="ARBA" id="ARBA00022801"/>
    </source>
</evidence>
<sequence length="132" mass="14873">MNDIKLYTDGACSGNPGPGGWAAIIINGNYIHKISGSDKSTTNNRMEIIAVIEGLKTIDNTANIEVITDSAYVVNTMTKCWKRNKNQDLWNELDTLVSKHNVKFTWVKGHASNQYNNECDRMAVLEYQKYKV</sequence>
<evidence type="ECO:0000256" key="5">
    <source>
        <dbReference type="ARBA" id="ARBA00012180"/>
    </source>
</evidence>
<dbReference type="PROSITE" id="PS50879">
    <property type="entry name" value="RNASE_H_1"/>
    <property type="match status" value="1"/>
</dbReference>
<evidence type="ECO:0000256" key="7">
    <source>
        <dbReference type="ARBA" id="ARBA00022723"/>
    </source>
</evidence>
<dbReference type="InterPro" id="IPR012337">
    <property type="entry name" value="RNaseH-like_sf"/>
</dbReference>
<evidence type="ECO:0000256" key="10">
    <source>
        <dbReference type="ARBA" id="ARBA00022842"/>
    </source>
</evidence>
<dbReference type="SUPFAM" id="SSF53098">
    <property type="entry name" value="Ribonuclease H-like"/>
    <property type="match status" value="1"/>
</dbReference>
<evidence type="ECO:0000256" key="8">
    <source>
        <dbReference type="ARBA" id="ARBA00022759"/>
    </source>
</evidence>
<evidence type="ECO:0000256" key="6">
    <source>
        <dbReference type="ARBA" id="ARBA00022722"/>
    </source>
</evidence>
<dbReference type="Gene3D" id="3.30.420.10">
    <property type="entry name" value="Ribonuclease H-like superfamily/Ribonuclease H"/>
    <property type="match status" value="1"/>
</dbReference>
<name>A0A8S5M7L1_9CAUD</name>
<dbReference type="PANTHER" id="PTHR10642:SF26">
    <property type="entry name" value="RIBONUCLEASE H1"/>
    <property type="match status" value="1"/>
</dbReference>
<dbReference type="Pfam" id="PF00075">
    <property type="entry name" value="RNase_H"/>
    <property type="match status" value="1"/>
</dbReference>
<dbReference type="EMBL" id="BK014839">
    <property type="protein sequence ID" value="DAD78079.1"/>
    <property type="molecule type" value="Genomic_DNA"/>
</dbReference>
<keyword evidence="7" id="KW-0479">Metal-binding</keyword>
<comment type="catalytic activity">
    <reaction evidence="1">
        <text>Endonucleolytic cleavage to 5'-phosphomonoester.</text>
        <dbReference type="EC" id="3.1.26.4"/>
    </reaction>
</comment>
<dbReference type="InterPro" id="IPR022892">
    <property type="entry name" value="RNaseHI"/>
</dbReference>
<dbReference type="GO" id="GO:0043137">
    <property type="term" value="P:DNA replication, removal of RNA primer"/>
    <property type="evidence" value="ECO:0007669"/>
    <property type="project" value="TreeGrafter"/>
</dbReference>